<accession>A0ABV9M903</accession>
<dbReference type="PANTHER" id="PTHR10465:SF0">
    <property type="entry name" value="SARCALUMENIN"/>
    <property type="match status" value="1"/>
</dbReference>
<evidence type="ECO:0000256" key="5">
    <source>
        <dbReference type="ARBA" id="ARBA00023136"/>
    </source>
</evidence>
<dbReference type="InterPro" id="IPR027094">
    <property type="entry name" value="Mitofusin_fam"/>
</dbReference>
<dbReference type="EMBL" id="JBHSGL010000005">
    <property type="protein sequence ID" value="MFC4712302.1"/>
    <property type="molecule type" value="Genomic_DNA"/>
</dbReference>
<dbReference type="RefSeq" id="WP_377277406.1">
    <property type="nucleotide sequence ID" value="NZ_JBHSGL010000005.1"/>
</dbReference>
<dbReference type="Pfam" id="PF00350">
    <property type="entry name" value="Dynamin_N"/>
    <property type="match status" value="2"/>
</dbReference>
<keyword evidence="4" id="KW-0342">GTP-binding</keyword>
<comment type="caution">
    <text evidence="7">The sequence shown here is derived from an EMBL/GenBank/DDBJ whole genome shotgun (WGS) entry which is preliminary data.</text>
</comment>
<dbReference type="InterPro" id="IPR045063">
    <property type="entry name" value="Dynamin_N"/>
</dbReference>
<dbReference type="SUPFAM" id="SSF52540">
    <property type="entry name" value="P-loop containing nucleoside triphosphate hydrolases"/>
    <property type="match status" value="2"/>
</dbReference>
<evidence type="ECO:0000313" key="7">
    <source>
        <dbReference type="EMBL" id="MFC4712302.1"/>
    </source>
</evidence>
<feature type="domain" description="Dynamin N-terminal" evidence="6">
    <location>
        <begin position="46"/>
        <end position="199"/>
    </location>
</feature>
<name>A0ABV9M903_9BACL</name>
<dbReference type="Proteomes" id="UP001595932">
    <property type="component" value="Unassembled WGS sequence"/>
</dbReference>
<dbReference type="CDD" id="cd09912">
    <property type="entry name" value="DLP_2"/>
    <property type="match status" value="2"/>
</dbReference>
<keyword evidence="3" id="KW-0378">Hydrolase</keyword>
<keyword evidence="2" id="KW-0547">Nucleotide-binding</keyword>
<proteinExistence type="predicted"/>
<comment type="subcellular location">
    <subcellularLocation>
        <location evidence="1">Membrane</location>
    </subcellularLocation>
</comment>
<evidence type="ECO:0000259" key="6">
    <source>
        <dbReference type="Pfam" id="PF00350"/>
    </source>
</evidence>
<evidence type="ECO:0000313" key="8">
    <source>
        <dbReference type="Proteomes" id="UP001595932"/>
    </source>
</evidence>
<keyword evidence="8" id="KW-1185">Reference proteome</keyword>
<dbReference type="Gene3D" id="3.40.50.300">
    <property type="entry name" value="P-loop containing nucleotide triphosphate hydrolases"/>
    <property type="match status" value="2"/>
</dbReference>
<protein>
    <submittedName>
        <fullName evidence="7">Dynamin family protein</fullName>
    </submittedName>
</protein>
<evidence type="ECO:0000256" key="3">
    <source>
        <dbReference type="ARBA" id="ARBA00022801"/>
    </source>
</evidence>
<keyword evidence="5" id="KW-0472">Membrane</keyword>
<evidence type="ECO:0000256" key="4">
    <source>
        <dbReference type="ARBA" id="ARBA00023134"/>
    </source>
</evidence>
<organism evidence="7 8">
    <name type="scientific">Planococcus dechangensis</name>
    <dbReference type="NCBI Taxonomy" id="1176255"/>
    <lineage>
        <taxon>Bacteria</taxon>
        <taxon>Bacillati</taxon>
        <taxon>Bacillota</taxon>
        <taxon>Bacilli</taxon>
        <taxon>Bacillales</taxon>
        <taxon>Caryophanaceae</taxon>
        <taxon>Planococcus</taxon>
    </lineage>
</organism>
<gene>
    <name evidence="7" type="ORF">ACFO5U_05520</name>
</gene>
<dbReference type="PANTHER" id="PTHR10465">
    <property type="entry name" value="TRANSMEMBRANE GTPASE FZO1"/>
    <property type="match status" value="1"/>
</dbReference>
<feature type="domain" description="Dynamin N-terminal" evidence="6">
    <location>
        <begin position="626"/>
        <end position="850"/>
    </location>
</feature>
<evidence type="ECO:0000256" key="1">
    <source>
        <dbReference type="ARBA" id="ARBA00004370"/>
    </source>
</evidence>
<reference evidence="8" key="1">
    <citation type="journal article" date="2019" name="Int. J. Syst. Evol. Microbiol.">
        <title>The Global Catalogue of Microorganisms (GCM) 10K type strain sequencing project: providing services to taxonomists for standard genome sequencing and annotation.</title>
        <authorList>
            <consortium name="The Broad Institute Genomics Platform"/>
            <consortium name="The Broad Institute Genome Sequencing Center for Infectious Disease"/>
            <person name="Wu L."/>
            <person name="Ma J."/>
        </authorList>
    </citation>
    <scope>NUCLEOTIDE SEQUENCE [LARGE SCALE GENOMIC DNA]</scope>
    <source>
        <strain evidence="8">CGMCC 1.12151</strain>
    </source>
</reference>
<evidence type="ECO:0000256" key="2">
    <source>
        <dbReference type="ARBA" id="ARBA00022741"/>
    </source>
</evidence>
<dbReference type="InterPro" id="IPR027417">
    <property type="entry name" value="P-loop_NTPase"/>
</dbReference>
<sequence length="1193" mass="137119">MTATDHKQELIETAHLYRIFQGNEDNERAEKAKLFARKILKDQFIIGFAGHFSSGKSSMINALTGETLLPSSPIPTSANIVNVHKAEKDYAIVNRRGDRPVYFPENYDFQAVKDFCKSGDVTQIDIGHETSVLPEGITVMDTPGVDSTDDAHRVSTESALHVADMVFYVMDYNHVQSELNFNFTRELQKYTELYLIVNQIDKHQESEMTFEAFQQSVADSFAAWGVEPKRIFFTSLKDHNFPGNEFPQVKQLVSSVMDNWQGHIGEASASALRQLKDEHIRFLEDEKAERLEAFSKVLTEEEWDAREDLKKDHELIKRRSSVQDYADWKLNFEKKRKELLENANIIPYEVRDALTSYLESRQPNFKVGLMFSGKKTEEQRQVRKQDLQDKLSKTIDSQMTGHLKKLMKTSLREAGLLTDTESLAIDQMDFTLPFSIVEETVPATTAMTADTVLNVSNSVTAQVQRWLIQQTDPWKVGQQEGFEGLPDDASVEIDMKSETLEQKVLAIRTLEEMDLAIDKVKKSFTAILPKQQQAAEQQVTGWQDLFHISTDDMTEFTPAMLETAVEQQQEEERDLPKDELASFDEHAVLQRVQHTAQILEPVRGFSETVEYLRRKAQRLEGQEFTIALFGAFSAGKSSFSNALMGESVLPVSPNPTTATINRIRPVTAEHPHETADVRLKTAAAMTEDVKNSFSVFGFMVETLEEAYDKTAVLPDDATTEQQIHKSFLMAFKGGYPSFSAQLGETVRVDREEFSLFVAKEERSCFVEEIDFYFDCELTRSGVTLVDTPGADSINARHTNVAFEYIRNADAVLFITYYNHAFARADREFLIQLGRVKDAFEMDKMFFVVNAIDLANNEQEKQDVIEYVGNELQRFGIRFPRLFGVSSLLALKDREVSGMPEFEENFQHFLKEELKGMAVQSLSEEEQKAVDRFRNLIYSTEKNMERKDERLVELQQLEQKVRKRYSETMAPVLEREASQELGELLYYVKQRVFYRFNDFFKEAFNPSLFSRESSKQALDTALRDLRDMTAFDFGQELRVTNLRLARFIEKKLTERFKGDAAQLKEWNAEFSFLPYEVEESEPIEVGEPFGGADYSSAKSYYKNNKSFFEKNEKESMRNALQAMMEPDASVYLEKAKASLEDWAVFWIEQEAEGLRQHLLRQAMEQIESERSLLQQSEILAQWKQLHEKLTESRG</sequence>